<reference evidence="1 2" key="1">
    <citation type="journal article" date="2014" name="Genome Announc.">
        <title>Draft Genome Sequences of Three Strains of Bacteroides pyogenes Isolated from a Cat and Swine.</title>
        <authorList>
            <person name="Sakamoto M."/>
            <person name="Oshima K."/>
            <person name="Suda W."/>
            <person name="Kitamura K."/>
            <person name="Iida T."/>
            <person name="Hattori M."/>
            <person name="Ohkuma M."/>
        </authorList>
    </citation>
    <scope>NUCLEOTIDE SEQUENCE [LARGE SCALE GENOMIC DNA]</scope>
    <source>
        <strain evidence="1 2">JCM 6292</strain>
    </source>
</reference>
<dbReference type="AlphaFoldDB" id="W4P4A4"/>
<accession>W4P4A4</accession>
<comment type="caution">
    <text evidence="1">The sequence shown here is derived from an EMBL/GenBank/DDBJ whole genome shotgun (WGS) entry which is preliminary data.</text>
</comment>
<evidence type="ECO:0000313" key="1">
    <source>
        <dbReference type="EMBL" id="GAE14631.1"/>
    </source>
</evidence>
<gene>
    <name evidence="1" type="ORF">JCM6292_794</name>
</gene>
<dbReference type="Proteomes" id="UP000018861">
    <property type="component" value="Unassembled WGS sequence"/>
</dbReference>
<dbReference type="EMBL" id="BAIQ01000005">
    <property type="protein sequence ID" value="GAE14631.1"/>
    <property type="molecule type" value="Genomic_DNA"/>
</dbReference>
<sequence length="101" mass="11403">MEKSIEKGEFLTKVEDFAKSMSEMTSEHEGVKRGFVILAAEKVKGEDGTKSIISLVGDKRKIAEVIAEFSTREETKEVFIQGIKIGSLKMLFEKEKELFNN</sequence>
<protein>
    <submittedName>
        <fullName evidence="1">Uncharacterized protein</fullName>
    </submittedName>
</protein>
<name>W4P4A4_9BACE</name>
<organism evidence="1 2">
    <name type="scientific">Bacteroides pyogenes JCM 6292</name>
    <dbReference type="NCBI Taxonomy" id="1235809"/>
    <lineage>
        <taxon>Bacteria</taxon>
        <taxon>Pseudomonadati</taxon>
        <taxon>Bacteroidota</taxon>
        <taxon>Bacteroidia</taxon>
        <taxon>Bacteroidales</taxon>
        <taxon>Bacteroidaceae</taxon>
        <taxon>Bacteroides</taxon>
    </lineage>
</organism>
<evidence type="ECO:0000313" key="2">
    <source>
        <dbReference type="Proteomes" id="UP000018861"/>
    </source>
</evidence>
<proteinExistence type="predicted"/>